<accession>A0ABQ1XF35</accession>
<proteinExistence type="predicted"/>
<feature type="compositionally biased region" description="Polar residues" evidence="1">
    <location>
        <begin position="1"/>
        <end position="10"/>
    </location>
</feature>
<evidence type="ECO:0000259" key="3">
    <source>
        <dbReference type="Pfam" id="PF01757"/>
    </source>
</evidence>
<dbReference type="PANTHER" id="PTHR23028:SF53">
    <property type="entry name" value="ACYL_TRANSF_3 DOMAIN-CONTAINING PROTEIN"/>
    <property type="match status" value="1"/>
</dbReference>
<feature type="compositionally biased region" description="Basic and acidic residues" evidence="1">
    <location>
        <begin position="399"/>
        <end position="410"/>
    </location>
</feature>
<dbReference type="Pfam" id="PF01757">
    <property type="entry name" value="Acyl_transf_3"/>
    <property type="match status" value="1"/>
</dbReference>
<protein>
    <submittedName>
        <fullName evidence="4">Acyltransferase</fullName>
    </submittedName>
</protein>
<feature type="region of interest" description="Disordered" evidence="1">
    <location>
        <begin position="385"/>
        <end position="423"/>
    </location>
</feature>
<feature type="transmembrane region" description="Helical" evidence="2">
    <location>
        <begin position="163"/>
        <end position="179"/>
    </location>
</feature>
<evidence type="ECO:0000313" key="4">
    <source>
        <dbReference type="EMBL" id="GGG90496.1"/>
    </source>
</evidence>
<feature type="transmembrane region" description="Helical" evidence="2">
    <location>
        <begin position="346"/>
        <end position="364"/>
    </location>
</feature>
<keyword evidence="5" id="KW-1185">Reference proteome</keyword>
<dbReference type="Proteomes" id="UP000596938">
    <property type="component" value="Unassembled WGS sequence"/>
</dbReference>
<evidence type="ECO:0000313" key="5">
    <source>
        <dbReference type="Proteomes" id="UP000596938"/>
    </source>
</evidence>
<feature type="region of interest" description="Disordered" evidence="1">
    <location>
        <begin position="1"/>
        <end position="21"/>
    </location>
</feature>
<name>A0ABQ1XF35_9MICC</name>
<reference evidence="5" key="1">
    <citation type="journal article" date="2019" name="Int. J. Syst. Evol. Microbiol.">
        <title>The Global Catalogue of Microorganisms (GCM) 10K type strain sequencing project: providing services to taxonomists for standard genome sequencing and annotation.</title>
        <authorList>
            <consortium name="The Broad Institute Genomics Platform"/>
            <consortium name="The Broad Institute Genome Sequencing Center for Infectious Disease"/>
            <person name="Wu L."/>
            <person name="Ma J."/>
        </authorList>
    </citation>
    <scope>NUCLEOTIDE SEQUENCE [LARGE SCALE GENOMIC DNA]</scope>
    <source>
        <strain evidence="5">CGMCC 1.1927</strain>
    </source>
</reference>
<sequence length="423" mass="45229">MVFRSSSGNMSAPERPAAPGGGLISGRKHALDGLRTIAVAGVFFFHTVTELVPGGSIGVDVFFTLSGFVITLLIMKEYLATGRLRLGIFYAKRLARLWPALLALCGVIVTVGVVFPASKWAGQEGYVLPAAGYVMNLVRIGLFGESIAGETLGPAWTLAVEEQFYLVWPVLLLVLLRFWKVPTVAWITAGLAVAFLLERFFLVLLGAPLNRLYNGPDTRADELLIGCTLALAFTTVTPGSRPHESLRNAARWAGPLAGTALLAAVFLLKEPDTPGLWFSAFWTAGPTVLSLLSAVLIGSLVLQPAGFAGRVLSHPWLAGPGRDLSYAIYLWHLPVYLLLMPLFPSLWLRVALAAALTVLLACASHRLVETPVRRWANARLEPAVVPSSPGRAAVGSAERTGERSSERGRDLVAAGHPPAGDQA</sequence>
<dbReference type="EMBL" id="BMKU01000003">
    <property type="protein sequence ID" value="GGG90496.1"/>
    <property type="molecule type" value="Genomic_DNA"/>
</dbReference>
<feature type="domain" description="Acyltransferase 3" evidence="3">
    <location>
        <begin position="29"/>
        <end position="363"/>
    </location>
</feature>
<evidence type="ECO:0000256" key="1">
    <source>
        <dbReference type="SAM" id="MobiDB-lite"/>
    </source>
</evidence>
<dbReference type="GO" id="GO:0016853">
    <property type="term" value="F:isomerase activity"/>
    <property type="evidence" value="ECO:0007669"/>
    <property type="project" value="UniProtKB-KW"/>
</dbReference>
<comment type="caution">
    <text evidence="4">The sequence shown here is derived from an EMBL/GenBank/DDBJ whole genome shotgun (WGS) entry which is preliminary data.</text>
</comment>
<feature type="transmembrane region" description="Helical" evidence="2">
    <location>
        <begin position="96"/>
        <end position="117"/>
    </location>
</feature>
<dbReference type="InterPro" id="IPR050879">
    <property type="entry name" value="Acyltransferase_3"/>
</dbReference>
<keyword evidence="4" id="KW-0808">Transferase</keyword>
<keyword evidence="2" id="KW-0472">Membrane</keyword>
<keyword evidence="4" id="KW-0413">Isomerase</keyword>
<feature type="transmembrane region" description="Helical" evidence="2">
    <location>
        <begin position="280"/>
        <end position="302"/>
    </location>
</feature>
<gene>
    <name evidence="4" type="ORF">GCM10011577_11140</name>
</gene>
<keyword evidence="2" id="KW-1133">Transmembrane helix</keyword>
<dbReference type="InterPro" id="IPR002656">
    <property type="entry name" value="Acyl_transf_3_dom"/>
</dbReference>
<keyword evidence="4" id="KW-0012">Acyltransferase</keyword>
<keyword evidence="2" id="KW-0812">Transmembrane</keyword>
<feature type="transmembrane region" description="Helical" evidence="2">
    <location>
        <begin position="223"/>
        <end position="240"/>
    </location>
</feature>
<organism evidence="4 5">
    <name type="scientific">Pseudarthrobacter polychromogenes</name>
    <dbReference type="NCBI Taxonomy" id="1676"/>
    <lineage>
        <taxon>Bacteria</taxon>
        <taxon>Bacillati</taxon>
        <taxon>Actinomycetota</taxon>
        <taxon>Actinomycetes</taxon>
        <taxon>Micrococcales</taxon>
        <taxon>Micrococcaceae</taxon>
        <taxon>Pseudarthrobacter</taxon>
    </lineage>
</organism>
<dbReference type="GO" id="GO:0016746">
    <property type="term" value="F:acyltransferase activity"/>
    <property type="evidence" value="ECO:0007669"/>
    <property type="project" value="UniProtKB-KW"/>
</dbReference>
<dbReference type="PANTHER" id="PTHR23028">
    <property type="entry name" value="ACETYLTRANSFERASE"/>
    <property type="match status" value="1"/>
</dbReference>
<feature type="transmembrane region" description="Helical" evidence="2">
    <location>
        <begin position="184"/>
        <end position="203"/>
    </location>
</feature>
<feature type="transmembrane region" description="Helical" evidence="2">
    <location>
        <begin position="252"/>
        <end position="268"/>
    </location>
</feature>
<feature type="transmembrane region" description="Helical" evidence="2">
    <location>
        <begin position="55"/>
        <end position="75"/>
    </location>
</feature>
<evidence type="ECO:0000256" key="2">
    <source>
        <dbReference type="SAM" id="Phobius"/>
    </source>
</evidence>